<sequence length="449" mass="51229">MAASSPSQSHFDKEEASGYLEVSTKLNHWSPKYVVLKNSNLFVFPDEKTKKEELRIQIDEHTQINIISPGAYRFIIKCSNQKKLSFRANSFETVNQWIAALRANTFTHPSLTIDDFEIISQIGQGYYGKVRLARKRDTGEYYAIKSIHKSLLLNNNNVQSVFTERNILASCQHPFIVSLYYTFQSQTKFYLCLEFVPGGDLFRHMSTHGQLSLDEARFYVAEISLALEFLHNIGVVYRDLTPENILLDEQGHIKLTDFGLSKELKNEKVTSTFVGTNEYLAPEIIMNQEYSFPIDWWALGIIFYEMLIGYTPFYSPNRNKVFKSITEDEIPLTDDLDPLAASLILGLLLKDPSKRFGIKEIKKHPLFDGMDWDKVEKRQLKPYFVPDPMSLSNFDKNYTNEPPVDSVATPMSGSIGRIPGFSYAKMSLSPPEEASSVISSDIPNCDPEI</sequence>
<feature type="binding site" evidence="7">
    <location>
        <position position="145"/>
    </location>
    <ligand>
        <name>ATP</name>
        <dbReference type="ChEBI" id="CHEBI:30616"/>
    </ligand>
</feature>
<dbReference type="SUPFAM" id="SSF56112">
    <property type="entry name" value="Protein kinase-like (PK-like)"/>
    <property type="match status" value="1"/>
</dbReference>
<dbReference type="InterPro" id="IPR000961">
    <property type="entry name" value="AGC-kinase_C"/>
</dbReference>
<evidence type="ECO:0000256" key="2">
    <source>
        <dbReference type="ARBA" id="ARBA00022527"/>
    </source>
</evidence>
<evidence type="ECO:0000313" key="11">
    <source>
        <dbReference type="EMBL" id="KAK8884091.1"/>
    </source>
</evidence>
<keyword evidence="5" id="KW-0418">Kinase</keyword>
<organism evidence="11 12">
    <name type="scientific">Tritrichomonas musculus</name>
    <dbReference type="NCBI Taxonomy" id="1915356"/>
    <lineage>
        <taxon>Eukaryota</taxon>
        <taxon>Metamonada</taxon>
        <taxon>Parabasalia</taxon>
        <taxon>Tritrichomonadida</taxon>
        <taxon>Tritrichomonadidae</taxon>
        <taxon>Tritrichomonas</taxon>
    </lineage>
</organism>
<keyword evidence="3" id="KW-0808">Transferase</keyword>
<dbReference type="PROSITE" id="PS00107">
    <property type="entry name" value="PROTEIN_KINASE_ATP"/>
    <property type="match status" value="1"/>
</dbReference>
<gene>
    <name evidence="11" type="ORF">M9Y10_043196</name>
</gene>
<dbReference type="InterPro" id="IPR017441">
    <property type="entry name" value="Protein_kinase_ATP_BS"/>
</dbReference>
<name>A0ABR2K055_9EUKA</name>
<dbReference type="Gene3D" id="1.10.510.10">
    <property type="entry name" value="Transferase(Phosphotransferase) domain 1"/>
    <property type="match status" value="1"/>
</dbReference>
<dbReference type="Pfam" id="PF00069">
    <property type="entry name" value="Pkinase"/>
    <property type="match status" value="1"/>
</dbReference>
<evidence type="ECO:0000259" key="10">
    <source>
        <dbReference type="PROSITE" id="PS51285"/>
    </source>
</evidence>
<dbReference type="InterPro" id="IPR001849">
    <property type="entry name" value="PH_domain"/>
</dbReference>
<dbReference type="Proteomes" id="UP001470230">
    <property type="component" value="Unassembled WGS sequence"/>
</dbReference>
<dbReference type="Gene3D" id="3.30.200.20">
    <property type="entry name" value="Phosphorylase Kinase, domain 1"/>
    <property type="match status" value="1"/>
</dbReference>
<dbReference type="InterPro" id="IPR011993">
    <property type="entry name" value="PH-like_dom_sf"/>
</dbReference>
<feature type="domain" description="AGC-kinase C-terminal" evidence="10">
    <location>
        <begin position="368"/>
        <end position="433"/>
    </location>
</feature>
<evidence type="ECO:0000256" key="7">
    <source>
        <dbReference type="PROSITE-ProRule" id="PRU10141"/>
    </source>
</evidence>
<dbReference type="PROSITE" id="PS50011">
    <property type="entry name" value="PROTEIN_KINASE_DOM"/>
    <property type="match status" value="1"/>
</dbReference>
<evidence type="ECO:0000256" key="6">
    <source>
        <dbReference type="ARBA" id="ARBA00022840"/>
    </source>
</evidence>
<evidence type="ECO:0000256" key="1">
    <source>
        <dbReference type="ARBA" id="ARBA00006935"/>
    </source>
</evidence>
<dbReference type="PROSITE" id="PS50003">
    <property type="entry name" value="PH_DOMAIN"/>
    <property type="match status" value="1"/>
</dbReference>
<comment type="similarity">
    <text evidence="1">Belongs to the protein kinase superfamily. AGC Ser/Thr protein kinase family. RAC subfamily.</text>
</comment>
<evidence type="ECO:0000256" key="3">
    <source>
        <dbReference type="ARBA" id="ARBA00022679"/>
    </source>
</evidence>
<evidence type="ECO:0000313" key="12">
    <source>
        <dbReference type="Proteomes" id="UP001470230"/>
    </source>
</evidence>
<dbReference type="CDD" id="cd00821">
    <property type="entry name" value="PH"/>
    <property type="match status" value="1"/>
</dbReference>
<dbReference type="PROSITE" id="PS51285">
    <property type="entry name" value="AGC_KINASE_CTER"/>
    <property type="match status" value="1"/>
</dbReference>
<dbReference type="Pfam" id="PF00169">
    <property type="entry name" value="PH"/>
    <property type="match status" value="1"/>
</dbReference>
<keyword evidence="6 7" id="KW-0067">ATP-binding</keyword>
<protein>
    <recommendedName>
        <fullName evidence="13">Non-specific serine/threonine protein kinase</fullName>
    </recommendedName>
</protein>
<feature type="domain" description="Protein kinase" evidence="9">
    <location>
        <begin position="116"/>
        <end position="367"/>
    </location>
</feature>
<evidence type="ECO:0000256" key="5">
    <source>
        <dbReference type="ARBA" id="ARBA00022777"/>
    </source>
</evidence>
<keyword evidence="4 7" id="KW-0547">Nucleotide-binding</keyword>
<dbReference type="CDD" id="cd05123">
    <property type="entry name" value="STKc_AGC"/>
    <property type="match status" value="1"/>
</dbReference>
<dbReference type="InterPro" id="IPR000719">
    <property type="entry name" value="Prot_kinase_dom"/>
</dbReference>
<comment type="caution">
    <text evidence="11">The sequence shown here is derived from an EMBL/GenBank/DDBJ whole genome shotgun (WGS) entry which is preliminary data.</text>
</comment>
<dbReference type="InterPro" id="IPR011009">
    <property type="entry name" value="Kinase-like_dom_sf"/>
</dbReference>
<dbReference type="SUPFAM" id="SSF50729">
    <property type="entry name" value="PH domain-like"/>
    <property type="match status" value="1"/>
</dbReference>
<accession>A0ABR2K055</accession>
<keyword evidence="2" id="KW-0723">Serine/threonine-protein kinase</keyword>
<keyword evidence="12" id="KW-1185">Reference proteome</keyword>
<dbReference type="InterPro" id="IPR008266">
    <property type="entry name" value="Tyr_kinase_AS"/>
</dbReference>
<dbReference type="SMART" id="SM00233">
    <property type="entry name" value="PH"/>
    <property type="match status" value="1"/>
</dbReference>
<evidence type="ECO:0000259" key="9">
    <source>
        <dbReference type="PROSITE" id="PS50011"/>
    </source>
</evidence>
<dbReference type="PROSITE" id="PS00109">
    <property type="entry name" value="PROTEIN_KINASE_TYR"/>
    <property type="match status" value="1"/>
</dbReference>
<proteinExistence type="inferred from homology"/>
<evidence type="ECO:0008006" key="13">
    <source>
        <dbReference type="Google" id="ProtNLM"/>
    </source>
</evidence>
<reference evidence="11 12" key="1">
    <citation type="submission" date="2024-04" db="EMBL/GenBank/DDBJ databases">
        <title>Tritrichomonas musculus Genome.</title>
        <authorList>
            <person name="Alves-Ferreira E."/>
            <person name="Grigg M."/>
            <person name="Lorenzi H."/>
            <person name="Galac M."/>
        </authorList>
    </citation>
    <scope>NUCLEOTIDE SEQUENCE [LARGE SCALE GENOMIC DNA]</scope>
    <source>
        <strain evidence="11 12">EAF2021</strain>
    </source>
</reference>
<dbReference type="PANTHER" id="PTHR24351">
    <property type="entry name" value="RIBOSOMAL PROTEIN S6 KINASE"/>
    <property type="match status" value="1"/>
</dbReference>
<feature type="domain" description="PH" evidence="8">
    <location>
        <begin position="13"/>
        <end position="106"/>
    </location>
</feature>
<evidence type="ECO:0000259" key="8">
    <source>
        <dbReference type="PROSITE" id="PS50003"/>
    </source>
</evidence>
<evidence type="ECO:0000256" key="4">
    <source>
        <dbReference type="ARBA" id="ARBA00022741"/>
    </source>
</evidence>
<dbReference type="SMART" id="SM00133">
    <property type="entry name" value="S_TK_X"/>
    <property type="match status" value="1"/>
</dbReference>
<dbReference type="Gene3D" id="2.30.29.30">
    <property type="entry name" value="Pleckstrin-homology domain (PH domain)/Phosphotyrosine-binding domain (PTB)"/>
    <property type="match status" value="1"/>
</dbReference>
<dbReference type="EMBL" id="JAPFFF010000008">
    <property type="protein sequence ID" value="KAK8884091.1"/>
    <property type="molecule type" value="Genomic_DNA"/>
</dbReference>
<dbReference type="InterPro" id="IPR045270">
    <property type="entry name" value="STKc_AGC"/>
</dbReference>